<protein>
    <recommendedName>
        <fullName evidence="3">Leucine-rich repeat domain-containing protein</fullName>
    </recommendedName>
</protein>
<evidence type="ECO:0000313" key="1">
    <source>
        <dbReference type="EMBL" id="SHH43289.1"/>
    </source>
</evidence>
<dbReference type="Proteomes" id="UP000184112">
    <property type="component" value="Unassembled WGS sequence"/>
</dbReference>
<gene>
    <name evidence="1" type="ORF">SAMN05444388_110180</name>
</gene>
<accession>A0A1M5SXP3</accession>
<organism evidence="1 2">
    <name type="scientific">Flavobacterium johnsoniae</name>
    <name type="common">Cytophaga johnsonae</name>
    <dbReference type="NCBI Taxonomy" id="986"/>
    <lineage>
        <taxon>Bacteria</taxon>
        <taxon>Pseudomonadati</taxon>
        <taxon>Bacteroidota</taxon>
        <taxon>Flavobacteriia</taxon>
        <taxon>Flavobacteriales</taxon>
        <taxon>Flavobacteriaceae</taxon>
        <taxon>Flavobacterium</taxon>
    </lineage>
</organism>
<dbReference type="InterPro" id="IPR032675">
    <property type="entry name" value="LRR_dom_sf"/>
</dbReference>
<dbReference type="SUPFAM" id="SSF52058">
    <property type="entry name" value="L domain-like"/>
    <property type="match status" value="1"/>
</dbReference>
<dbReference type="EMBL" id="FQWH01000010">
    <property type="protein sequence ID" value="SHH43289.1"/>
    <property type="molecule type" value="Genomic_DNA"/>
</dbReference>
<evidence type="ECO:0008006" key="3">
    <source>
        <dbReference type="Google" id="ProtNLM"/>
    </source>
</evidence>
<proteinExistence type="predicted"/>
<dbReference type="Gene3D" id="3.80.10.10">
    <property type="entry name" value="Ribonuclease Inhibitor"/>
    <property type="match status" value="1"/>
</dbReference>
<name>A0A1M5SXP3_FLAJO</name>
<evidence type="ECO:0000313" key="2">
    <source>
        <dbReference type="Proteomes" id="UP000184112"/>
    </source>
</evidence>
<dbReference type="RefSeq" id="WP_073410549.1">
    <property type="nucleotide sequence ID" value="NZ_FQWH01000010.1"/>
</dbReference>
<dbReference type="AlphaFoldDB" id="A0A1M5SXP3"/>
<sequence>MNFNIYKCQAQNRQYISIETDESIESFLEQNTRKKSDLEIHLQKDDPKGYNDYLAELYDPNKHLEIFYETISYDGALKEDISVFNHKIAHLNFYNVSFVDAKLDVVYFSNLYLVKQMYVNGVSKGNIDFLKFTNLEAVSILRWNEKIKLVNNNSNLKSLIVWYYNPKSKSLIDLLGELKNIEYLEINLTNLESLDGIEKLQNLKTIKINYGRNLKSVKALNSNKKLELIYLNNCKKMEDFDSLDKREGLKIQNLKLPG</sequence>
<reference evidence="1 2" key="1">
    <citation type="submission" date="2016-11" db="EMBL/GenBank/DDBJ databases">
        <authorList>
            <person name="Jaros S."/>
            <person name="Januszkiewicz K."/>
            <person name="Wedrychowicz H."/>
        </authorList>
    </citation>
    <scope>NUCLEOTIDE SEQUENCE [LARGE SCALE GENOMIC DNA]</scope>
    <source>
        <strain evidence="1 2">DSM 6792</strain>
    </source>
</reference>